<gene>
    <name evidence="2" type="ORF">CB5_LOCUS20708</name>
</gene>
<feature type="compositionally biased region" description="Low complexity" evidence="1">
    <location>
        <begin position="1"/>
        <end position="12"/>
    </location>
</feature>
<organism evidence="2">
    <name type="scientific">Ananas comosus var. bracteatus</name>
    <name type="common">red pineapple</name>
    <dbReference type="NCBI Taxonomy" id="296719"/>
    <lineage>
        <taxon>Eukaryota</taxon>
        <taxon>Viridiplantae</taxon>
        <taxon>Streptophyta</taxon>
        <taxon>Embryophyta</taxon>
        <taxon>Tracheophyta</taxon>
        <taxon>Spermatophyta</taxon>
        <taxon>Magnoliopsida</taxon>
        <taxon>Liliopsida</taxon>
        <taxon>Poales</taxon>
        <taxon>Bromeliaceae</taxon>
        <taxon>Bromelioideae</taxon>
        <taxon>Ananas</taxon>
    </lineage>
</organism>
<dbReference type="EMBL" id="LR862132">
    <property type="protein sequence ID" value="CAD1837497.1"/>
    <property type="molecule type" value="Genomic_DNA"/>
</dbReference>
<sequence>MPNRPRQLASPSAPAPALPPAPRQPRAEACRPPAHPARADRADRGEARSPTCPCSRPLARTRPAPRPAARPLAPIAPIADRSRRPRADRADRGQLAPSTPIARRAAVRVFDLCSELFHTFWRVVDSVSTHGSHPENRGLKLNAEVPKVRKLGCSRVCLSRAKYRYSIGLVPIPVHFSAQPRLELAVWLT</sequence>
<dbReference type="AlphaFoldDB" id="A0A6V7Q3K9"/>
<evidence type="ECO:0000313" key="2">
    <source>
        <dbReference type="EMBL" id="CAD1837497.1"/>
    </source>
</evidence>
<evidence type="ECO:0000256" key="1">
    <source>
        <dbReference type="SAM" id="MobiDB-lite"/>
    </source>
</evidence>
<protein>
    <submittedName>
        <fullName evidence="2">Uncharacterized protein</fullName>
    </submittedName>
</protein>
<feature type="compositionally biased region" description="Pro residues" evidence="1">
    <location>
        <begin position="13"/>
        <end position="23"/>
    </location>
</feature>
<name>A0A6V7Q3K9_ANACO</name>
<proteinExistence type="predicted"/>
<accession>A0A6V7Q3K9</accession>
<feature type="compositionally biased region" description="Basic and acidic residues" evidence="1">
    <location>
        <begin position="37"/>
        <end position="47"/>
    </location>
</feature>
<feature type="region of interest" description="Disordered" evidence="1">
    <location>
        <begin position="1"/>
        <end position="97"/>
    </location>
</feature>
<reference evidence="2" key="1">
    <citation type="submission" date="2020-07" db="EMBL/GenBank/DDBJ databases">
        <authorList>
            <person name="Lin J."/>
        </authorList>
    </citation>
    <scope>NUCLEOTIDE SEQUENCE</scope>
</reference>
<feature type="compositionally biased region" description="Low complexity" evidence="1">
    <location>
        <begin position="56"/>
        <end position="79"/>
    </location>
</feature>
<feature type="compositionally biased region" description="Basic and acidic residues" evidence="1">
    <location>
        <begin position="80"/>
        <end position="92"/>
    </location>
</feature>